<evidence type="ECO:0000313" key="2">
    <source>
        <dbReference type="EMBL" id="MDR6598981.1"/>
    </source>
</evidence>
<proteinExistence type="predicted"/>
<feature type="domain" description="DUF397" evidence="1">
    <location>
        <begin position="11"/>
        <end position="56"/>
    </location>
</feature>
<evidence type="ECO:0000259" key="1">
    <source>
        <dbReference type="Pfam" id="PF04149"/>
    </source>
</evidence>
<dbReference type="InterPro" id="IPR007278">
    <property type="entry name" value="DUF397"/>
</dbReference>
<comment type="caution">
    <text evidence="2">The sequence shown here is derived from an EMBL/GenBank/DDBJ whole genome shotgun (WGS) entry which is preliminary data.</text>
</comment>
<keyword evidence="3" id="KW-1185">Reference proteome</keyword>
<dbReference type="EMBL" id="JAVDSG010000001">
    <property type="protein sequence ID" value="MDR6598981.1"/>
    <property type="molecule type" value="Genomic_DNA"/>
</dbReference>
<reference evidence="2 3" key="1">
    <citation type="submission" date="2023-07" db="EMBL/GenBank/DDBJ databases">
        <title>Sequencing the genomes of 1000 actinobacteria strains.</title>
        <authorList>
            <person name="Klenk H.-P."/>
        </authorList>
    </citation>
    <scope>NUCLEOTIDE SEQUENCE [LARGE SCALE GENOMIC DNA]</scope>
    <source>
        <strain evidence="2 3">DSM 43749</strain>
    </source>
</reference>
<dbReference type="Pfam" id="PF04149">
    <property type="entry name" value="DUF397"/>
    <property type="match status" value="1"/>
</dbReference>
<evidence type="ECO:0000313" key="3">
    <source>
        <dbReference type="Proteomes" id="UP001268819"/>
    </source>
</evidence>
<protein>
    <recommendedName>
        <fullName evidence="1">DUF397 domain-containing protein</fullName>
    </recommendedName>
</protein>
<accession>A0ABU1Q7W1</accession>
<name>A0ABU1Q7W1_9PSEU</name>
<dbReference type="RefSeq" id="WP_310314467.1">
    <property type="nucleotide sequence ID" value="NZ_BAAAXB010000001.1"/>
</dbReference>
<sequence length="62" mass="7061">MSLEVGVWTKFSGGGDNCVEVLRTDDEVLVRNSNRPEEAPQRFTHTEWDFFTRGAKLGVFDL</sequence>
<dbReference type="Proteomes" id="UP001268819">
    <property type="component" value="Unassembled WGS sequence"/>
</dbReference>
<organism evidence="2 3">
    <name type="scientific">Saccharothrix longispora</name>
    <dbReference type="NCBI Taxonomy" id="33920"/>
    <lineage>
        <taxon>Bacteria</taxon>
        <taxon>Bacillati</taxon>
        <taxon>Actinomycetota</taxon>
        <taxon>Actinomycetes</taxon>
        <taxon>Pseudonocardiales</taxon>
        <taxon>Pseudonocardiaceae</taxon>
        <taxon>Saccharothrix</taxon>
    </lineage>
</organism>
<gene>
    <name evidence="2" type="ORF">J2S66_007365</name>
</gene>